<gene>
    <name evidence="2" type="ORF">CLAN_1430</name>
</gene>
<evidence type="ECO:0000256" key="1">
    <source>
        <dbReference type="SAM" id="Phobius"/>
    </source>
</evidence>
<dbReference type="AlphaFoldDB" id="A0A1X9SPH5"/>
<feature type="transmembrane region" description="Helical" evidence="1">
    <location>
        <begin position="70"/>
        <end position="88"/>
    </location>
</feature>
<reference evidence="3" key="2">
    <citation type="journal article" date="2017" name="Genome Biol. Evol.">
        <title>Comparative genomic analysis identifies a Campylobacter clade deficient in selenium metabolism.</title>
        <authorList>
            <person name="Miller W.G."/>
            <person name="Yee E."/>
            <person name="Lopes B.S."/>
            <person name="Chapman M.H."/>
            <person name="Huynh S."/>
            <person name="Bono J.L."/>
            <person name="Parker C.T."/>
            <person name="Strachan N.J.C."/>
            <person name="Forbes K.J."/>
        </authorList>
    </citation>
    <scope>NUCLEOTIDE SEQUENCE [LARGE SCALE GENOMIC DNA]</scope>
    <source>
        <strain evidence="3">NCTC 13004</strain>
    </source>
</reference>
<keyword evidence="1" id="KW-0812">Transmembrane</keyword>
<reference evidence="3" key="1">
    <citation type="journal article" date="2017" name="Genome Biol. Evol.">
        <title>Comparative Genomic Analysis Identifies a Campylobacter Clade Deficient in Selenium Metabolism.</title>
        <authorList>
            <person name="Miller W.G."/>
            <person name="Yee E."/>
            <person name="Lopes B.S."/>
            <person name="Chapman M.H."/>
            <person name="Huynh S."/>
            <person name="Bono J.L."/>
            <person name="Parker C.T."/>
            <person name="Strachan N.J.C."/>
            <person name="Forbes K.J."/>
        </authorList>
    </citation>
    <scope>NUCLEOTIDE SEQUENCE [LARGE SCALE GENOMIC DNA]</scope>
    <source>
        <strain evidence="3">NCTC 13004</strain>
    </source>
</reference>
<keyword evidence="1" id="KW-1133">Transmembrane helix</keyword>
<name>A0A1X9SPH5_9BACT</name>
<organism evidence="2 3">
    <name type="scientific">Campylobacter lanienae NCTC 13004</name>
    <dbReference type="NCBI Taxonomy" id="1031753"/>
    <lineage>
        <taxon>Bacteria</taxon>
        <taxon>Pseudomonadati</taxon>
        <taxon>Campylobacterota</taxon>
        <taxon>Epsilonproteobacteria</taxon>
        <taxon>Campylobacterales</taxon>
        <taxon>Campylobacteraceae</taxon>
        <taxon>Campylobacter</taxon>
    </lineage>
</organism>
<dbReference type="GeneID" id="46921896"/>
<dbReference type="RefSeq" id="WP_100590934.1">
    <property type="nucleotide sequence ID" value="NZ_CP015578.1"/>
</dbReference>
<protein>
    <submittedName>
        <fullName evidence="2">Putative membrane protein</fullName>
    </submittedName>
</protein>
<proteinExistence type="predicted"/>
<accession>A0A1X9SPH5</accession>
<sequence length="225" mass="26650">MKLREFVLLNQMVLPKNYEKIEKLIKKIESLSDLYANKILYESKGLKLRNPYLMTIIALPLAYVFRVAKIAFYIFILISLFRIIDWFFDTKIMSNIAIYISKIDNLEIYIYFALVYIFIKTIFALIRSAQISNYNKLALLIYDKGVNNDFKKEYFEMVALKVQDIDLADQESQEHNVVCPDCGYVYYDENNPYLKERNRSYENFIQSKIENSNHTQGASNQENEK</sequence>
<evidence type="ECO:0000313" key="3">
    <source>
        <dbReference type="Proteomes" id="UP000202031"/>
    </source>
</evidence>
<dbReference type="KEGG" id="clx:CLAN_1430"/>
<dbReference type="EMBL" id="CP015578">
    <property type="protein sequence ID" value="ARQ98151.1"/>
    <property type="molecule type" value="Genomic_DNA"/>
</dbReference>
<dbReference type="Proteomes" id="UP000202031">
    <property type="component" value="Chromosome"/>
</dbReference>
<keyword evidence="1" id="KW-0472">Membrane</keyword>
<evidence type="ECO:0000313" key="2">
    <source>
        <dbReference type="EMBL" id="ARQ98151.1"/>
    </source>
</evidence>
<feature type="transmembrane region" description="Helical" evidence="1">
    <location>
        <begin position="108"/>
        <end position="126"/>
    </location>
</feature>